<dbReference type="InterPro" id="IPR011989">
    <property type="entry name" value="ARM-like"/>
</dbReference>
<dbReference type="EMBL" id="JAFREP010000019">
    <property type="protein sequence ID" value="MBO1320840.1"/>
    <property type="molecule type" value="Genomic_DNA"/>
</dbReference>
<dbReference type="InterPro" id="IPR016024">
    <property type="entry name" value="ARM-type_fold"/>
</dbReference>
<keyword evidence="2" id="KW-1185">Reference proteome</keyword>
<organism evidence="1 2">
    <name type="scientific">Acanthopleuribacter pedis</name>
    <dbReference type="NCBI Taxonomy" id="442870"/>
    <lineage>
        <taxon>Bacteria</taxon>
        <taxon>Pseudomonadati</taxon>
        <taxon>Acidobacteriota</taxon>
        <taxon>Holophagae</taxon>
        <taxon>Acanthopleuribacterales</taxon>
        <taxon>Acanthopleuribacteraceae</taxon>
        <taxon>Acanthopleuribacter</taxon>
    </lineage>
</organism>
<proteinExistence type="predicted"/>
<evidence type="ECO:0008006" key="3">
    <source>
        <dbReference type="Google" id="ProtNLM"/>
    </source>
</evidence>
<reference evidence="1" key="1">
    <citation type="submission" date="2021-03" db="EMBL/GenBank/DDBJ databases">
        <authorList>
            <person name="Wang G."/>
        </authorList>
    </citation>
    <scope>NUCLEOTIDE SEQUENCE</scope>
    <source>
        <strain evidence="1">KCTC 12899</strain>
    </source>
</reference>
<evidence type="ECO:0000313" key="1">
    <source>
        <dbReference type="EMBL" id="MBO1320840.1"/>
    </source>
</evidence>
<dbReference type="AlphaFoldDB" id="A0A8J7QIA7"/>
<evidence type="ECO:0000313" key="2">
    <source>
        <dbReference type="Proteomes" id="UP000664417"/>
    </source>
</evidence>
<sequence>MKKRNYYKEHLERLEKGENLSEQDLVIKERFAANRAKYRVAAQGLFEDLHEVGCYVSSLQELQEDKKGYLVAIPVLIKWLPKIDYDLLKEDVVRIMTNSWAKGAAEVLIQEFQITTSEQHKSYRWAVGNALSVIAQKKHFPELASIVQDRSAGSARQKVMKALAKTKHPDASQVLIEALRIGDEVGHVLNALRYLKARVPKALVEQYLNHEFPWVRKEAKKLLALQDKLDAAET</sequence>
<name>A0A8J7QIA7_9BACT</name>
<protein>
    <recommendedName>
        <fullName evidence="3">HEAT repeat domain-containing protein</fullName>
    </recommendedName>
</protein>
<comment type="caution">
    <text evidence="1">The sequence shown here is derived from an EMBL/GenBank/DDBJ whole genome shotgun (WGS) entry which is preliminary data.</text>
</comment>
<dbReference type="Gene3D" id="1.25.10.10">
    <property type="entry name" value="Leucine-rich Repeat Variant"/>
    <property type="match status" value="1"/>
</dbReference>
<dbReference type="RefSeq" id="WP_207860805.1">
    <property type="nucleotide sequence ID" value="NZ_JAFREP010000019.1"/>
</dbReference>
<gene>
    <name evidence="1" type="ORF">J3U88_20345</name>
</gene>
<accession>A0A8J7QIA7</accession>
<dbReference type="SUPFAM" id="SSF48371">
    <property type="entry name" value="ARM repeat"/>
    <property type="match status" value="1"/>
</dbReference>
<dbReference type="Proteomes" id="UP000664417">
    <property type="component" value="Unassembled WGS sequence"/>
</dbReference>